<accession>A0A317WBT2</accession>
<feature type="transmembrane region" description="Helical" evidence="2">
    <location>
        <begin position="44"/>
        <end position="67"/>
    </location>
</feature>
<organism evidence="4 5">
    <name type="scientific">Aspergillus sclerotioniger CBS 115572</name>
    <dbReference type="NCBI Taxonomy" id="1450535"/>
    <lineage>
        <taxon>Eukaryota</taxon>
        <taxon>Fungi</taxon>
        <taxon>Dikarya</taxon>
        <taxon>Ascomycota</taxon>
        <taxon>Pezizomycotina</taxon>
        <taxon>Eurotiomycetes</taxon>
        <taxon>Eurotiomycetidae</taxon>
        <taxon>Eurotiales</taxon>
        <taxon>Aspergillaceae</taxon>
        <taxon>Aspergillus</taxon>
        <taxon>Aspergillus subgen. Circumdati</taxon>
    </lineage>
</organism>
<comment type="caution">
    <text evidence="4">The sequence shown here is derived from an EMBL/GenBank/DDBJ whole genome shotgun (WGS) entry which is preliminary data.</text>
</comment>
<dbReference type="GeneID" id="37107676"/>
<evidence type="ECO:0000256" key="1">
    <source>
        <dbReference type="SAM" id="MobiDB-lite"/>
    </source>
</evidence>
<evidence type="ECO:0008006" key="6">
    <source>
        <dbReference type="Google" id="ProtNLM"/>
    </source>
</evidence>
<evidence type="ECO:0000313" key="5">
    <source>
        <dbReference type="Proteomes" id="UP000246702"/>
    </source>
</evidence>
<keyword evidence="3" id="KW-0732">Signal</keyword>
<feature type="compositionally biased region" description="Basic and acidic residues" evidence="1">
    <location>
        <begin position="144"/>
        <end position="164"/>
    </location>
</feature>
<keyword evidence="2" id="KW-0472">Membrane</keyword>
<protein>
    <recommendedName>
        <fullName evidence="6">Transmembrane protein</fullName>
    </recommendedName>
</protein>
<feature type="region of interest" description="Disordered" evidence="1">
    <location>
        <begin position="113"/>
        <end position="176"/>
    </location>
</feature>
<feature type="chain" id="PRO_5016359933" description="Transmembrane protein" evidence="3">
    <location>
        <begin position="21"/>
        <end position="176"/>
    </location>
</feature>
<dbReference type="RefSeq" id="XP_025466281.1">
    <property type="nucleotide sequence ID" value="XM_025605533.1"/>
</dbReference>
<feature type="signal peptide" evidence="3">
    <location>
        <begin position="1"/>
        <end position="20"/>
    </location>
</feature>
<keyword evidence="2" id="KW-0812">Transmembrane</keyword>
<keyword evidence="5" id="KW-1185">Reference proteome</keyword>
<dbReference type="AlphaFoldDB" id="A0A317WBT2"/>
<reference evidence="4 5" key="1">
    <citation type="submission" date="2016-12" db="EMBL/GenBank/DDBJ databases">
        <title>The genomes of Aspergillus section Nigri reveals drivers in fungal speciation.</title>
        <authorList>
            <consortium name="DOE Joint Genome Institute"/>
            <person name="Vesth T.C."/>
            <person name="Nybo J."/>
            <person name="Theobald S."/>
            <person name="Brandl J."/>
            <person name="Frisvad J.C."/>
            <person name="Nielsen K.F."/>
            <person name="Lyhne E.K."/>
            <person name="Kogle M.E."/>
            <person name="Kuo A."/>
            <person name="Riley R."/>
            <person name="Clum A."/>
            <person name="Nolan M."/>
            <person name="Lipzen A."/>
            <person name="Salamov A."/>
            <person name="Henrissat B."/>
            <person name="Wiebenga A."/>
            <person name="De Vries R.P."/>
            <person name="Grigoriev I.V."/>
            <person name="Mortensen U.H."/>
            <person name="Andersen M.R."/>
            <person name="Baker S.E."/>
        </authorList>
    </citation>
    <scope>NUCLEOTIDE SEQUENCE [LARGE SCALE GENOMIC DNA]</scope>
    <source>
        <strain evidence="4 5">CBS 115572</strain>
    </source>
</reference>
<dbReference type="EMBL" id="MSFK01000018">
    <property type="protein sequence ID" value="PWY83813.1"/>
    <property type="molecule type" value="Genomic_DNA"/>
</dbReference>
<evidence type="ECO:0000256" key="2">
    <source>
        <dbReference type="SAM" id="Phobius"/>
    </source>
</evidence>
<proteinExistence type="predicted"/>
<sequence>MYSTYLFLLTVVTLSSPAVAQGILSSVDSQDGSGESESSLTHSVSSKGMIILCTIVAVVVLIGGMFWRGDTSKYMNKLNNPALTTPPSLVVFTAVFITAKKRRLKTREAVSFTDSTDGPLSVTHTTGRGQPISESTKGGAIQPDLEKNARVRQDRSHRDSDTKQRGWGSYFSFGRT</sequence>
<feature type="compositionally biased region" description="Polar residues" evidence="1">
    <location>
        <begin position="113"/>
        <end position="136"/>
    </location>
</feature>
<evidence type="ECO:0000313" key="4">
    <source>
        <dbReference type="EMBL" id="PWY83813.1"/>
    </source>
</evidence>
<name>A0A317WBT2_9EURO</name>
<evidence type="ECO:0000256" key="3">
    <source>
        <dbReference type="SAM" id="SignalP"/>
    </source>
</evidence>
<dbReference type="OrthoDB" id="5425637at2759"/>
<dbReference type="Proteomes" id="UP000246702">
    <property type="component" value="Unassembled WGS sequence"/>
</dbReference>
<keyword evidence="2" id="KW-1133">Transmembrane helix</keyword>
<gene>
    <name evidence="4" type="ORF">BO94DRAFT_115500</name>
</gene>